<feature type="transmembrane region" description="Helical" evidence="1">
    <location>
        <begin position="32"/>
        <end position="51"/>
    </location>
</feature>
<comment type="caution">
    <text evidence="2">The sequence shown here is derived from an EMBL/GenBank/DDBJ whole genome shotgun (WGS) entry which is preliminary data.</text>
</comment>
<evidence type="ECO:0000313" key="2">
    <source>
        <dbReference type="EMBL" id="NIJ66908.1"/>
    </source>
</evidence>
<sequence length="90" mass="10350">MMGRLFRDAAQVRPGYWFRPKRFGFGAKPVTWQGWAATLLFGAAIGLIVNFAMHRDRLWLVLLVPLIAAFLWLIAVKTDGEWRFRWGGDA</sequence>
<name>A0A7X5V345_9SPHN</name>
<evidence type="ECO:0000313" key="3">
    <source>
        <dbReference type="Proteomes" id="UP000564677"/>
    </source>
</evidence>
<dbReference type="RefSeq" id="WP_208413768.1">
    <property type="nucleotide sequence ID" value="NZ_JAASQV010000005.1"/>
</dbReference>
<keyword evidence="1" id="KW-1133">Transmembrane helix</keyword>
<evidence type="ECO:0000256" key="1">
    <source>
        <dbReference type="SAM" id="Phobius"/>
    </source>
</evidence>
<protein>
    <submittedName>
        <fullName evidence="2">Uncharacterized protein</fullName>
    </submittedName>
</protein>
<dbReference type="Proteomes" id="UP000564677">
    <property type="component" value="Unassembled WGS sequence"/>
</dbReference>
<gene>
    <name evidence="2" type="ORF">FHR20_003886</name>
</gene>
<feature type="transmembrane region" description="Helical" evidence="1">
    <location>
        <begin position="58"/>
        <end position="76"/>
    </location>
</feature>
<accession>A0A7X5V345</accession>
<keyword evidence="1" id="KW-0472">Membrane</keyword>
<dbReference type="EMBL" id="JAASQV010000005">
    <property type="protein sequence ID" value="NIJ66908.1"/>
    <property type="molecule type" value="Genomic_DNA"/>
</dbReference>
<dbReference type="AlphaFoldDB" id="A0A7X5V345"/>
<keyword evidence="1" id="KW-0812">Transmembrane</keyword>
<keyword evidence="3" id="KW-1185">Reference proteome</keyword>
<proteinExistence type="predicted"/>
<organism evidence="2 3">
    <name type="scientific">Sphingomonas leidyi</name>
    <dbReference type="NCBI Taxonomy" id="68569"/>
    <lineage>
        <taxon>Bacteria</taxon>
        <taxon>Pseudomonadati</taxon>
        <taxon>Pseudomonadota</taxon>
        <taxon>Alphaproteobacteria</taxon>
        <taxon>Sphingomonadales</taxon>
        <taxon>Sphingomonadaceae</taxon>
        <taxon>Sphingomonas</taxon>
    </lineage>
</organism>
<reference evidence="2 3" key="1">
    <citation type="submission" date="2020-03" db="EMBL/GenBank/DDBJ databases">
        <title>Genomic Encyclopedia of Type Strains, Phase IV (KMG-IV): sequencing the most valuable type-strain genomes for metagenomic binning, comparative biology and taxonomic classification.</title>
        <authorList>
            <person name="Goeker M."/>
        </authorList>
    </citation>
    <scope>NUCLEOTIDE SEQUENCE [LARGE SCALE GENOMIC DNA]</scope>
    <source>
        <strain evidence="2 3">DSM 4733</strain>
    </source>
</reference>